<dbReference type="Proteomes" id="UP001054857">
    <property type="component" value="Unassembled WGS sequence"/>
</dbReference>
<dbReference type="Gene3D" id="1.10.472.10">
    <property type="entry name" value="Cyclin-like"/>
    <property type="match status" value="1"/>
</dbReference>
<evidence type="ECO:0000256" key="2">
    <source>
        <dbReference type="SAM" id="MobiDB-lite"/>
    </source>
</evidence>
<dbReference type="AlphaFoldDB" id="A0AAD3DLB1"/>
<dbReference type="EMBL" id="BMAR01000004">
    <property type="protein sequence ID" value="GFR42857.1"/>
    <property type="molecule type" value="Genomic_DNA"/>
</dbReference>
<feature type="region of interest" description="Disordered" evidence="2">
    <location>
        <begin position="176"/>
        <end position="226"/>
    </location>
</feature>
<feature type="compositionally biased region" description="Low complexity" evidence="2">
    <location>
        <begin position="198"/>
        <end position="226"/>
    </location>
</feature>
<proteinExistence type="predicted"/>
<feature type="region of interest" description="Disordered" evidence="2">
    <location>
        <begin position="289"/>
        <end position="322"/>
    </location>
</feature>
<feature type="compositionally biased region" description="Gly residues" evidence="2">
    <location>
        <begin position="310"/>
        <end position="320"/>
    </location>
</feature>
<keyword evidence="1" id="KW-0195">Cyclin</keyword>
<keyword evidence="4" id="KW-1185">Reference proteome</keyword>
<protein>
    <submittedName>
        <fullName evidence="3">Uncharacterized protein</fullName>
    </submittedName>
</protein>
<feature type="non-terminal residue" evidence="3">
    <location>
        <position position="351"/>
    </location>
</feature>
<dbReference type="InterPro" id="IPR048258">
    <property type="entry name" value="Cyclins_cyclin-box"/>
</dbReference>
<dbReference type="PROSITE" id="PS00292">
    <property type="entry name" value="CYCLINS"/>
    <property type="match status" value="1"/>
</dbReference>
<comment type="caution">
    <text evidence="3">The sequence shown here is derived from an EMBL/GenBank/DDBJ whole genome shotgun (WGS) entry which is preliminary data.</text>
</comment>
<gene>
    <name evidence="3" type="ORF">Agub_g3848</name>
</gene>
<sequence length="351" mass="36328">MSSDLSCVEEWYEDNSRAGCGARLSNSSLASYATDDWLTTSSLLSLECSEDMAMEDACDVDACEEPVPCAAMMLPGFNSFKGNTPAYFYEPVHLQGLRELIRSELLVQAQLYGGVYDNNSYVHGSSSPPKPDAAGDISGFQEANSSCRGYCPDVNDGAGRHGGLVHVASINVTATTTSRPLNQSSSANDSSMEGITGTSSQPLPAAATAAAIPPAAASSQPSSSPLCGWPVRSLGDRQLLVGWMRELAAAGGLQRDTLWGAVGLMDRFVLASSSGSSSPVSAALSTASSSPSLFSSSPRDHEGVCTTAGPGRGSGCGPGSGSECDGGFFPPQRMLQLLAIACMSVAMKFEE</sequence>
<name>A0AAD3DLB1_9CHLO</name>
<accession>A0AAD3DLB1</accession>
<organism evidence="3 4">
    <name type="scientific">Astrephomene gubernaculifera</name>
    <dbReference type="NCBI Taxonomy" id="47775"/>
    <lineage>
        <taxon>Eukaryota</taxon>
        <taxon>Viridiplantae</taxon>
        <taxon>Chlorophyta</taxon>
        <taxon>core chlorophytes</taxon>
        <taxon>Chlorophyceae</taxon>
        <taxon>CS clade</taxon>
        <taxon>Chlamydomonadales</taxon>
        <taxon>Astrephomenaceae</taxon>
        <taxon>Astrephomene</taxon>
    </lineage>
</organism>
<evidence type="ECO:0000313" key="3">
    <source>
        <dbReference type="EMBL" id="GFR42857.1"/>
    </source>
</evidence>
<evidence type="ECO:0000313" key="4">
    <source>
        <dbReference type="Proteomes" id="UP001054857"/>
    </source>
</evidence>
<reference evidence="3 4" key="1">
    <citation type="journal article" date="2021" name="Sci. Rep.">
        <title>Genome sequencing of the multicellular alga Astrephomene provides insights into convergent evolution of germ-soma differentiation.</title>
        <authorList>
            <person name="Yamashita S."/>
            <person name="Yamamoto K."/>
            <person name="Matsuzaki R."/>
            <person name="Suzuki S."/>
            <person name="Yamaguchi H."/>
            <person name="Hirooka S."/>
            <person name="Minakuchi Y."/>
            <person name="Miyagishima S."/>
            <person name="Kawachi M."/>
            <person name="Toyoda A."/>
            <person name="Nozaki H."/>
        </authorList>
    </citation>
    <scope>NUCLEOTIDE SEQUENCE [LARGE SCALE GENOMIC DNA]</scope>
    <source>
        <strain evidence="3 4">NIES-4017</strain>
    </source>
</reference>
<evidence type="ECO:0000256" key="1">
    <source>
        <dbReference type="ARBA" id="ARBA00023127"/>
    </source>
</evidence>
<feature type="compositionally biased region" description="Polar residues" evidence="2">
    <location>
        <begin position="176"/>
        <end position="197"/>
    </location>
</feature>